<name>A0A9Q0ZZM1_SALVM</name>
<comment type="caution">
    <text evidence="1">The sequence shown here is derived from an EMBL/GenBank/DDBJ whole genome shotgun (WGS) entry which is preliminary data.</text>
</comment>
<keyword evidence="2" id="KW-1185">Reference proteome</keyword>
<reference evidence="1" key="1">
    <citation type="submission" date="2022-11" db="EMBL/GenBank/DDBJ databases">
        <authorList>
            <person name="Hyden B.L."/>
            <person name="Feng K."/>
            <person name="Yates T."/>
            <person name="Jawdy S."/>
            <person name="Smart L.B."/>
            <person name="Muchero W."/>
        </authorList>
    </citation>
    <scope>NUCLEOTIDE SEQUENCE</scope>
    <source>
        <tissue evidence="1">Shoot tip</tissue>
    </source>
</reference>
<dbReference type="Proteomes" id="UP001151529">
    <property type="component" value="Chromosome 16"/>
</dbReference>
<evidence type="ECO:0000313" key="1">
    <source>
        <dbReference type="EMBL" id="KAJ6752442.1"/>
    </source>
</evidence>
<gene>
    <name evidence="1" type="ORF">OIU85_002824</name>
</gene>
<dbReference type="AlphaFoldDB" id="A0A9Q0ZZM1"/>
<organism evidence="1 2">
    <name type="scientific">Salix viminalis</name>
    <name type="common">Common osier</name>
    <name type="synonym">Basket willow</name>
    <dbReference type="NCBI Taxonomy" id="40686"/>
    <lineage>
        <taxon>Eukaryota</taxon>
        <taxon>Viridiplantae</taxon>
        <taxon>Streptophyta</taxon>
        <taxon>Embryophyta</taxon>
        <taxon>Tracheophyta</taxon>
        <taxon>Spermatophyta</taxon>
        <taxon>Magnoliopsida</taxon>
        <taxon>eudicotyledons</taxon>
        <taxon>Gunneridae</taxon>
        <taxon>Pentapetalae</taxon>
        <taxon>rosids</taxon>
        <taxon>fabids</taxon>
        <taxon>Malpighiales</taxon>
        <taxon>Salicaceae</taxon>
        <taxon>Saliceae</taxon>
        <taxon>Salix</taxon>
    </lineage>
</organism>
<proteinExistence type="predicted"/>
<accession>A0A9Q0ZZM1</accession>
<dbReference type="EMBL" id="JAPFFL010000001">
    <property type="protein sequence ID" value="KAJ6752442.1"/>
    <property type="molecule type" value="Genomic_DNA"/>
</dbReference>
<sequence length="167" mass="18994">MGKTVLFVFFPVEEEANEEVEEEAQKDETEIQVSRGLDKMELSDGMSLIAGGFVLHEAARMKGVNSKDCLLSCGFTVMFEVLVCVSHKKNVQAMLPKPHKLVPVEIKLWDPFWRCFSSFYISVNGIAKTEQKQIQLLNSFSFHNEAIERQNEALLEFSFEHDRGDCA</sequence>
<reference evidence="1" key="2">
    <citation type="journal article" date="2023" name="Int. J. Mol. Sci.">
        <title>De Novo Assembly and Annotation of 11 Diverse Shrub Willow (Salix) Genomes Reveals Novel Gene Organization in Sex-Linked Regions.</title>
        <authorList>
            <person name="Hyden B."/>
            <person name="Feng K."/>
            <person name="Yates T.B."/>
            <person name="Jawdy S."/>
            <person name="Cereghino C."/>
            <person name="Smart L.B."/>
            <person name="Muchero W."/>
        </authorList>
    </citation>
    <scope>NUCLEOTIDE SEQUENCE [LARGE SCALE GENOMIC DNA]</scope>
    <source>
        <tissue evidence="1">Shoot tip</tissue>
    </source>
</reference>
<protein>
    <submittedName>
        <fullName evidence="1">Uncharacterized protein</fullName>
    </submittedName>
</protein>
<evidence type="ECO:0000313" key="2">
    <source>
        <dbReference type="Proteomes" id="UP001151529"/>
    </source>
</evidence>